<dbReference type="PROSITE" id="PS51257">
    <property type="entry name" value="PROKAR_LIPOPROTEIN"/>
    <property type="match status" value="1"/>
</dbReference>
<feature type="domain" description="Solute-binding protein family 3/N-terminal" evidence="3">
    <location>
        <begin position="57"/>
        <end position="296"/>
    </location>
</feature>
<keyword evidence="1 2" id="KW-0732">Signal</keyword>
<evidence type="ECO:0000313" key="4">
    <source>
        <dbReference type="EMBL" id="GAA4876467.1"/>
    </source>
</evidence>
<dbReference type="SUPFAM" id="SSF53850">
    <property type="entry name" value="Periplasmic binding protein-like II"/>
    <property type="match status" value="1"/>
</dbReference>
<keyword evidence="5" id="KW-1185">Reference proteome</keyword>
<reference evidence="5" key="1">
    <citation type="journal article" date="2019" name="Int. J. Syst. Evol. Microbiol.">
        <title>The Global Catalogue of Microorganisms (GCM) 10K type strain sequencing project: providing services to taxonomists for standard genome sequencing and annotation.</title>
        <authorList>
            <consortium name="The Broad Institute Genomics Platform"/>
            <consortium name="The Broad Institute Genome Sequencing Center for Infectious Disease"/>
            <person name="Wu L."/>
            <person name="Ma J."/>
        </authorList>
    </citation>
    <scope>NUCLEOTIDE SEQUENCE [LARGE SCALE GENOMIC DNA]</scope>
    <source>
        <strain evidence="5">JCM 13006</strain>
    </source>
</reference>
<dbReference type="EMBL" id="BAABIS010000001">
    <property type="protein sequence ID" value="GAA4876467.1"/>
    <property type="molecule type" value="Genomic_DNA"/>
</dbReference>
<protein>
    <submittedName>
        <fullName evidence="4">ABC transporter substrate-binding protein</fullName>
    </submittedName>
</protein>
<dbReference type="PANTHER" id="PTHR35936:SF17">
    <property type="entry name" value="ARGININE-BINDING EXTRACELLULAR PROTEIN ARTP"/>
    <property type="match status" value="1"/>
</dbReference>
<dbReference type="PANTHER" id="PTHR35936">
    <property type="entry name" value="MEMBRANE-BOUND LYTIC MUREIN TRANSGLYCOSYLASE F"/>
    <property type="match status" value="1"/>
</dbReference>
<evidence type="ECO:0000256" key="1">
    <source>
        <dbReference type="ARBA" id="ARBA00022729"/>
    </source>
</evidence>
<dbReference type="CDD" id="cd01004">
    <property type="entry name" value="PBP2_MidA_like"/>
    <property type="match status" value="1"/>
</dbReference>
<accession>A0ABP9EMT9</accession>
<dbReference type="RefSeq" id="WP_345700486.1">
    <property type="nucleotide sequence ID" value="NZ_BAABIS010000001.1"/>
</dbReference>
<dbReference type="Pfam" id="PF00497">
    <property type="entry name" value="SBP_bac_3"/>
    <property type="match status" value="1"/>
</dbReference>
<feature type="chain" id="PRO_5046927145" evidence="2">
    <location>
        <begin position="19"/>
        <end position="308"/>
    </location>
</feature>
<proteinExistence type="predicted"/>
<comment type="caution">
    <text evidence="4">The sequence shown here is derived from an EMBL/GenBank/DDBJ whole genome shotgun (WGS) entry which is preliminary data.</text>
</comment>
<dbReference type="SMART" id="SM00062">
    <property type="entry name" value="PBPb"/>
    <property type="match status" value="1"/>
</dbReference>
<sequence>MRPTLIPFPLSLPLRALAAAGTGSLLLGACSAPTSPADRTAAELRARVPQPVRAAGVLRIASDLNYPPVDFRTPEAPWAGLDPDLAAAIGNYLGLKIEFVNMPFDQVIPSVQQKKIDLAMSAVIDTRRRQEGTDDNHQQVDPGVDFIDYFMTGTSILVRNGNPLGISSLDSLCGRTVAVQRGTIQAEVGRRQINACLKVDKPMKLHELETDALAQAEVSAGTAAADLNDYPVAVYNTAPERGGRFAMVGAYGQSSPYGITLNRRDTELRDVLAHTLDQLIRNGDYDRILTKWGVQRGAVTSAVVNGGL</sequence>
<evidence type="ECO:0000259" key="3">
    <source>
        <dbReference type="SMART" id="SM00062"/>
    </source>
</evidence>
<dbReference type="Proteomes" id="UP001501752">
    <property type="component" value="Unassembled WGS sequence"/>
</dbReference>
<evidence type="ECO:0000313" key="5">
    <source>
        <dbReference type="Proteomes" id="UP001501752"/>
    </source>
</evidence>
<name>A0ABP9EMT9_9ACTN</name>
<evidence type="ECO:0000256" key="2">
    <source>
        <dbReference type="SAM" id="SignalP"/>
    </source>
</evidence>
<dbReference type="Gene3D" id="3.40.190.10">
    <property type="entry name" value="Periplasmic binding protein-like II"/>
    <property type="match status" value="2"/>
</dbReference>
<feature type="signal peptide" evidence="2">
    <location>
        <begin position="1"/>
        <end position="18"/>
    </location>
</feature>
<organism evidence="4 5">
    <name type="scientific">Kitasatospora terrestris</name>
    <dbReference type="NCBI Taxonomy" id="258051"/>
    <lineage>
        <taxon>Bacteria</taxon>
        <taxon>Bacillati</taxon>
        <taxon>Actinomycetota</taxon>
        <taxon>Actinomycetes</taxon>
        <taxon>Kitasatosporales</taxon>
        <taxon>Streptomycetaceae</taxon>
        <taxon>Kitasatospora</taxon>
    </lineage>
</organism>
<gene>
    <name evidence="4" type="ORF">GCM10023235_65180</name>
</gene>
<dbReference type="InterPro" id="IPR001638">
    <property type="entry name" value="Solute-binding_3/MltF_N"/>
</dbReference>